<dbReference type="InterPro" id="IPR036397">
    <property type="entry name" value="RNaseH_sf"/>
</dbReference>
<feature type="domain" description="Reverse transcriptase/retrotransposon-derived protein RNase H-like" evidence="1">
    <location>
        <begin position="461"/>
        <end position="555"/>
    </location>
</feature>
<dbReference type="PANTHER" id="PTHR48475:SF1">
    <property type="entry name" value="RNASE H TYPE-1 DOMAIN-CONTAINING PROTEIN"/>
    <property type="match status" value="1"/>
</dbReference>
<dbReference type="Gene3D" id="3.30.70.270">
    <property type="match status" value="1"/>
</dbReference>
<dbReference type="Proteomes" id="UP000288805">
    <property type="component" value="Unassembled WGS sequence"/>
</dbReference>
<organism evidence="2 3">
    <name type="scientific">Vitis vinifera</name>
    <name type="common">Grape</name>
    <dbReference type="NCBI Taxonomy" id="29760"/>
    <lineage>
        <taxon>Eukaryota</taxon>
        <taxon>Viridiplantae</taxon>
        <taxon>Streptophyta</taxon>
        <taxon>Embryophyta</taxon>
        <taxon>Tracheophyta</taxon>
        <taxon>Spermatophyta</taxon>
        <taxon>Magnoliopsida</taxon>
        <taxon>eudicotyledons</taxon>
        <taxon>Gunneridae</taxon>
        <taxon>Pentapetalae</taxon>
        <taxon>rosids</taxon>
        <taxon>Vitales</taxon>
        <taxon>Vitaceae</taxon>
        <taxon>Viteae</taxon>
        <taxon>Vitis</taxon>
    </lineage>
</organism>
<dbReference type="AlphaFoldDB" id="A0A438ICE8"/>
<reference evidence="2 3" key="1">
    <citation type="journal article" date="2018" name="PLoS Genet.">
        <title>Population sequencing reveals clonal diversity and ancestral inbreeding in the grapevine cultivar Chardonnay.</title>
        <authorList>
            <person name="Roach M.J."/>
            <person name="Johnson D.L."/>
            <person name="Bohlmann J."/>
            <person name="van Vuuren H.J."/>
            <person name="Jones S.J."/>
            <person name="Pretorius I.S."/>
            <person name="Schmidt S.A."/>
            <person name="Borneman A.R."/>
        </authorList>
    </citation>
    <scope>NUCLEOTIDE SEQUENCE [LARGE SCALE GENOMIC DNA]</scope>
    <source>
        <strain evidence="3">cv. Chardonnay</strain>
        <tissue evidence="2">Leaf</tissue>
    </source>
</reference>
<dbReference type="InterPro" id="IPR043128">
    <property type="entry name" value="Rev_trsase/Diguanyl_cyclase"/>
</dbReference>
<dbReference type="Gene3D" id="3.30.420.10">
    <property type="entry name" value="Ribonuclease H-like superfamily/Ribonuclease H"/>
    <property type="match status" value="1"/>
</dbReference>
<comment type="caution">
    <text evidence="2">The sequence shown here is derived from an EMBL/GenBank/DDBJ whole genome shotgun (WGS) entry which is preliminary data.</text>
</comment>
<sequence>MGTLEIELLIGPITFPTFVQVKFIHDGQVIIVQSIGDMFISSELVLHISHSDNDLFLTRFTFDEVQTLEMEDFCRDFLAMSFDQHGSTVVLDMMRSVSYLLGMGLGRRQHGPNEFMAITDHDVPLRLGFIPIEVDYRYMARLRKERLQSHLDGIIGGLNTVQEVELQHLVHQLQLSDGVPGTSVSALAVLSFPDRVSLMTLYFPDEVDEYRTFAEIGDIMDETIPLQPKLASPFDLFGVSAIEVAEEVQTTQASKFSDDVIFVDDLLDGFVGPYLHVSCDITLSAHSSPTSQIFDIDYEIAQPDSNDDSSSASDSSSDSDSGPIDHGVLLAIGDTEVVDVGTVNQPRELKIRVDLSIDERDGLIQLLKSYLNVFAWSYKDMPGLDPSIVNIVYHFCPCQTNLNKANLKDDSPLPHIDMLVDSTTGHPMLSFLDGFSGHFRLRLNPKKCTFEVTSGKLLGYMCQHAFERIREYLLSPPILVPTTPGRLLLLYLSVSNVALGCMLAQLDDSGKERSIYYLSKRMLDYEMRYVMIERYCLAWVWATWRLRHYMTEYSVHLISRLNLLRYLFDMPALVDRLMRAIDDDFPNEDVVAVTSLLSRCMYFDGAANHSGYRISVLLISLHAQNQFADTLATLASMIDIPAEATVRLLLIESRSILTYYCFIDEAKFDEPWYHDIYQFLRLDAYPEVATAKDKRALRQLATRFVIFGETLYRRSVDISSKSSNGHEFILFAINYFTKWVETASYARLTSSRVASFIKSHIICRYGVPHELILDKGVHFKANVGTLLQRYEKLPFALWAYWTSFRTFTEATPYSLVYGMEVVLPVEIEMGSLRVALEQQIPEADWT</sequence>
<dbReference type="InterPro" id="IPR041577">
    <property type="entry name" value="RT_RNaseH_2"/>
</dbReference>
<dbReference type="PANTHER" id="PTHR48475">
    <property type="entry name" value="RIBONUCLEASE H"/>
    <property type="match status" value="1"/>
</dbReference>
<dbReference type="GO" id="GO:0003676">
    <property type="term" value="F:nucleic acid binding"/>
    <property type="evidence" value="ECO:0007669"/>
    <property type="project" value="InterPro"/>
</dbReference>
<name>A0A438ICE8_VITVI</name>
<gene>
    <name evidence="2" type="ORF">CK203_037840</name>
</gene>
<dbReference type="SUPFAM" id="SSF56672">
    <property type="entry name" value="DNA/RNA polymerases"/>
    <property type="match status" value="1"/>
</dbReference>
<dbReference type="SUPFAM" id="SSF53098">
    <property type="entry name" value="Ribonuclease H-like"/>
    <property type="match status" value="1"/>
</dbReference>
<dbReference type="EMBL" id="QGNW01000122">
    <property type="protein sequence ID" value="RVW94371.1"/>
    <property type="molecule type" value="Genomic_DNA"/>
</dbReference>
<dbReference type="InterPro" id="IPR043502">
    <property type="entry name" value="DNA/RNA_pol_sf"/>
</dbReference>
<evidence type="ECO:0000259" key="1">
    <source>
        <dbReference type="Pfam" id="PF17919"/>
    </source>
</evidence>
<dbReference type="InterPro" id="IPR012337">
    <property type="entry name" value="RNaseH-like_sf"/>
</dbReference>
<accession>A0A438ICE8</accession>
<evidence type="ECO:0000313" key="3">
    <source>
        <dbReference type="Proteomes" id="UP000288805"/>
    </source>
</evidence>
<proteinExistence type="predicted"/>
<protein>
    <recommendedName>
        <fullName evidence="1">Reverse transcriptase/retrotransposon-derived protein RNase H-like domain-containing protein</fullName>
    </recommendedName>
</protein>
<dbReference type="Pfam" id="PF17919">
    <property type="entry name" value="RT_RNaseH_2"/>
    <property type="match status" value="1"/>
</dbReference>
<evidence type="ECO:0000313" key="2">
    <source>
        <dbReference type="EMBL" id="RVW94371.1"/>
    </source>
</evidence>